<dbReference type="InterPro" id="IPR011495">
    <property type="entry name" value="Sig_transdc_His_kin_sub2_dim/P"/>
</dbReference>
<dbReference type="SUPFAM" id="SSF56112">
    <property type="entry name" value="Protein kinase-like (PK-like)"/>
    <property type="match status" value="1"/>
</dbReference>
<dbReference type="SUPFAM" id="SSF52540">
    <property type="entry name" value="P-loop containing nucleoside triphosphate hydrolases"/>
    <property type="match status" value="1"/>
</dbReference>
<dbReference type="InterPro" id="IPR027417">
    <property type="entry name" value="P-loop_NTPase"/>
</dbReference>
<dbReference type="Gene3D" id="1.10.510.10">
    <property type="entry name" value="Transferase(Phosphotransferase) domain 1"/>
    <property type="match status" value="1"/>
</dbReference>
<dbReference type="Pfam" id="PF00069">
    <property type="entry name" value="Pkinase"/>
    <property type="match status" value="1"/>
</dbReference>
<dbReference type="SMART" id="SM00387">
    <property type="entry name" value="HATPase_c"/>
    <property type="match status" value="1"/>
</dbReference>
<dbReference type="Pfam" id="PF13191">
    <property type="entry name" value="AAA_16"/>
    <property type="match status" value="1"/>
</dbReference>
<dbReference type="Gene3D" id="3.40.50.300">
    <property type="entry name" value="P-loop containing nucleotide triphosphate hydrolases"/>
    <property type="match status" value="1"/>
</dbReference>
<dbReference type="SMART" id="SM00065">
    <property type="entry name" value="GAF"/>
    <property type="match status" value="1"/>
</dbReference>
<evidence type="ECO:0000313" key="2">
    <source>
        <dbReference type="EMBL" id="ONG56061.1"/>
    </source>
</evidence>
<dbReference type="SMART" id="SM00220">
    <property type="entry name" value="S_TKc"/>
    <property type="match status" value="1"/>
</dbReference>
<dbReference type="SUPFAM" id="SSF55781">
    <property type="entry name" value="GAF domain-like"/>
    <property type="match status" value="1"/>
</dbReference>
<dbReference type="InterPro" id="IPR029016">
    <property type="entry name" value="GAF-like_dom_sf"/>
</dbReference>
<evidence type="ECO:0000259" key="1">
    <source>
        <dbReference type="PROSITE" id="PS50011"/>
    </source>
</evidence>
<dbReference type="InterPro" id="IPR003594">
    <property type="entry name" value="HATPase_dom"/>
</dbReference>
<dbReference type="InterPro" id="IPR000719">
    <property type="entry name" value="Prot_kinase_dom"/>
</dbReference>
<dbReference type="GO" id="GO:0005524">
    <property type="term" value="F:ATP binding"/>
    <property type="evidence" value="ECO:0007669"/>
    <property type="project" value="InterPro"/>
</dbReference>
<dbReference type="RefSeq" id="WP_076956649.1">
    <property type="nucleotide sequence ID" value="NZ_MLCO01000054.1"/>
</dbReference>
<dbReference type="PANTHER" id="PTHR43642:SF1">
    <property type="entry name" value="HYBRID SIGNAL TRANSDUCTION HISTIDINE KINASE G"/>
    <property type="match status" value="1"/>
</dbReference>
<reference evidence="2 3" key="1">
    <citation type="submission" date="2016-10" db="EMBL/GenBank/DDBJ databases">
        <title>Draft Genome sequence of Roseomonas sp. strain M3.</title>
        <authorList>
            <person name="Subhash Y."/>
            <person name="Lee S."/>
        </authorList>
    </citation>
    <scope>NUCLEOTIDE SEQUENCE [LARGE SCALE GENOMIC DNA]</scope>
    <source>
        <strain evidence="2 3">M3</strain>
    </source>
</reference>
<sequence length="1660" mass="172285">MPLPPDRLALLASDGVTRLCRAAAPPMLLLAAEAASDLGAALLDRAWALAPRLDPGWAAVPGARLTLADGSPALRLSDAGGTPLRPGQALPPPVVARIACGAAAALRGVHAAGLVHRDLRPAHLLADAAGGVRLTGFGRARAPEAAPPPLPGEMLPYAAPEQTGRVGRPVDARSDLYALGVILYEQLAGRPPFAARDAAELIHAHLARPPAPFAPALQAAAPALTAIVLRLLQKPAEDRYQSAAGLEADLRRCLDGAVFAPGFVPGSGDIPDRLRIPDRLQGRAAELARLTAEFEAVAAEGSARLALVAGPAGVGKSALVQALRAGLVPDRALLAGGKCEQFRRDDPYAALAQAMQGLLRRLLALSGAAQAEWRERLQAALGRNAAVLRGLLPELERLLGRLAPVEPLAPPEEALRFRRVLAAFLAAFARAERPLLLFLDDIQWLDAASLALLEGLAAALPRHLLLVMAYRDEALPQGHPLGHPLAAAFAAAGVPVARLTLAPLPPAALQALLAEALHATPGELAPLSALLAEKTGGNPFFAGHFLSDLAEEGSLSFDPAARRWRWDLAGIAARPATTNVVALMAGRLVRLAAAPRDLLATLACLGGTASAARLAAAAGDTPAAVEDALRPALDAGLAVLAGGGYGFPHDRIQEAAYALLPEADRPARHLAIARRLAPHLAGDEAALPELVGQYNRGLALVDDPAERDRLAGLNLAAGRLARRGTAFAAALGHFEAAAALLPPGAAPDRRFACAFGRAESLFLTGAPEAAEAALRRLMATPLAAADRAAAAALLVTLLTAQDRIEHAVEACLAFLAESGTAWSPHPGPEAPWHEYRLLRQEMAGRPIAGLAGLPPAGDAATAAFMDVLAAVLPPAFFSDQNLVCLVLCRMARISLAEGRCDASALGFAYLGMVLGPFFGEFRDGFAFGALGQALVEQAQAPRYEARVRMCFAYHVAPWTWPVARSLPLLRRAFATAVEVGDVTYCGFCACTLVTSLIAAGASLAELQAEAEAKLSYIRGIRFGLIADIITSQIGLLRSLRGLPPEPGRDAFEARLAGEPGLAIAACWHWIRRLQAAVHDGAPAAALDFAARAEPLLWTTAGHLEMAEFHFYAGLAHGQLEAAAAPAAPGAALLAHQAQLRLWAAEAPDNFLARAALLDAVVAAVAGDTVAALRQAEAAIAAARAHGLPQVEALAQECAAGLYRGLGLPTPALAHLQAAREACLRWGATGPLQRLAPLHRALAPAGAVPPLLPSPAAAPAGSPAGSDADPAGFDLASLVRGSQAVAGEAGLEATLQALMTTVLEHAGAGRGLLILPRSGELRVAAEAELSAEGIAVTIHEARAGDAALTEDAVPLAVIGQALETQAAVLIGDAGQPHGFLDDPWFAARPTRSVLCLPLLRQARLAGLLFLENRLAPHVFTEARLTVLRLLAAQAAIALENALLGEKEALLKEMHHRVKNNLQLISSLLNLQASRIADPQTAALFADSRDRVRSMALVHENLYRAGDYARVAMRRHLGALCSQLLRAHRPPGQEIRLVAEIAELHLDLDKAVACGLIVNELVSNAFKHAFAGRAGGRILVRLTQTGPGEARLLVADDGAGFAQGAPELEAAETLGLQLVGDLAAQLRGRVTAESAAEGAPEGAGEGGGGARFAIDFPLAAAG</sequence>
<feature type="domain" description="Protein kinase" evidence="1">
    <location>
        <begin position="1"/>
        <end position="254"/>
    </location>
</feature>
<dbReference type="Proteomes" id="UP000188879">
    <property type="component" value="Unassembled WGS sequence"/>
</dbReference>
<dbReference type="InterPro" id="IPR053159">
    <property type="entry name" value="Hybrid_Histidine_Kinase"/>
</dbReference>
<gene>
    <name evidence="2" type="ORF">BKE38_06945</name>
</gene>
<dbReference type="Pfam" id="PF01590">
    <property type="entry name" value="GAF"/>
    <property type="match status" value="1"/>
</dbReference>
<dbReference type="InterPro" id="IPR011009">
    <property type="entry name" value="Kinase-like_dom_sf"/>
</dbReference>
<accession>A0A1V2H5F7</accession>
<proteinExistence type="predicted"/>
<dbReference type="Pfam" id="PF07568">
    <property type="entry name" value="HisKA_2"/>
    <property type="match status" value="1"/>
</dbReference>
<dbReference type="InterPro" id="IPR041664">
    <property type="entry name" value="AAA_16"/>
</dbReference>
<dbReference type="SUPFAM" id="SSF55874">
    <property type="entry name" value="ATPase domain of HSP90 chaperone/DNA topoisomerase II/histidine kinase"/>
    <property type="match status" value="1"/>
</dbReference>
<dbReference type="InterPro" id="IPR003018">
    <property type="entry name" value="GAF"/>
</dbReference>
<protein>
    <recommendedName>
        <fullName evidence="1">Protein kinase domain-containing protein</fullName>
    </recommendedName>
</protein>
<organism evidence="2 3">
    <name type="scientific">Teichococcus deserti</name>
    <dbReference type="NCBI Taxonomy" id="1817963"/>
    <lineage>
        <taxon>Bacteria</taxon>
        <taxon>Pseudomonadati</taxon>
        <taxon>Pseudomonadota</taxon>
        <taxon>Alphaproteobacteria</taxon>
        <taxon>Acetobacterales</taxon>
        <taxon>Roseomonadaceae</taxon>
        <taxon>Roseomonas</taxon>
    </lineage>
</organism>
<keyword evidence="3" id="KW-1185">Reference proteome</keyword>
<dbReference type="InterPro" id="IPR036890">
    <property type="entry name" value="HATPase_C_sf"/>
</dbReference>
<evidence type="ECO:0000313" key="3">
    <source>
        <dbReference type="Proteomes" id="UP000188879"/>
    </source>
</evidence>
<comment type="caution">
    <text evidence="2">The sequence shown here is derived from an EMBL/GenBank/DDBJ whole genome shotgun (WGS) entry which is preliminary data.</text>
</comment>
<dbReference type="PANTHER" id="PTHR43642">
    <property type="entry name" value="HYBRID SIGNAL TRANSDUCTION HISTIDINE KINASE G"/>
    <property type="match status" value="1"/>
</dbReference>
<dbReference type="Gene3D" id="3.30.450.40">
    <property type="match status" value="1"/>
</dbReference>
<dbReference type="EMBL" id="MLCO01000054">
    <property type="protein sequence ID" value="ONG56061.1"/>
    <property type="molecule type" value="Genomic_DNA"/>
</dbReference>
<dbReference type="GO" id="GO:0004672">
    <property type="term" value="F:protein kinase activity"/>
    <property type="evidence" value="ECO:0007669"/>
    <property type="project" value="InterPro"/>
</dbReference>
<dbReference type="Pfam" id="PF02518">
    <property type="entry name" value="HATPase_c"/>
    <property type="match status" value="1"/>
</dbReference>
<dbReference type="Gene3D" id="3.30.565.10">
    <property type="entry name" value="Histidine kinase-like ATPase, C-terminal domain"/>
    <property type="match status" value="1"/>
</dbReference>
<dbReference type="OrthoDB" id="9789238at2"/>
<dbReference type="PROSITE" id="PS50011">
    <property type="entry name" value="PROTEIN_KINASE_DOM"/>
    <property type="match status" value="1"/>
</dbReference>
<name>A0A1V2H5F7_9PROT</name>